<reference evidence="4 5" key="1">
    <citation type="journal article" date="2019" name="PLoS Negl. Trop. Dis.">
        <title>Whole genome sequencing of Entamoeba nuttalli reveals mammalian host-related molecular signatures and a novel octapeptide-repeat surface protein.</title>
        <authorList>
            <person name="Tanaka M."/>
            <person name="Makiuchi T."/>
            <person name="Komiyama T."/>
            <person name="Shiina T."/>
            <person name="Osaki K."/>
            <person name="Tachibana H."/>
        </authorList>
    </citation>
    <scope>NUCLEOTIDE SEQUENCE [LARGE SCALE GENOMIC DNA]</scope>
    <source>
        <strain evidence="4 5">P19-061405</strain>
    </source>
</reference>
<feature type="domain" description="TLDc" evidence="3">
    <location>
        <begin position="206"/>
        <end position="331"/>
    </location>
</feature>
<comment type="caution">
    <text evidence="4">The sequence shown here is derived from an EMBL/GenBank/DDBJ whole genome shotgun (WGS) entry which is preliminary data.</text>
</comment>
<evidence type="ECO:0000256" key="1">
    <source>
        <dbReference type="SAM" id="Coils"/>
    </source>
</evidence>
<feature type="region of interest" description="Disordered" evidence="2">
    <location>
        <begin position="161"/>
        <end position="187"/>
    </location>
</feature>
<dbReference type="EMBL" id="BAAFRS010000053">
    <property type="protein sequence ID" value="GAB1220411.1"/>
    <property type="molecule type" value="Genomic_DNA"/>
</dbReference>
<sequence length="364" mass="42671">MENQENIKTVQQAVSELIHLDKHRTEIEKKIQKLELRLSNLETSTELRISSLETNMELMLTKSTIVQEISNTVNGNEKEVSEQLKRIKEENEKTSKELKVHETKIENNTLNLEVQRYLIDEMKKKMKEKMNACTVNEEVIKELIKEEFKKKYLQKIKDEIEKNKKENTNPPNTNPMEEQPENNPMEEQPHNVPIISPIEITLDKYQIEQLEEWTNRKVGNVLFDSNIDDWNKNTSVVMNKEHIIIIIEDEEGNQFGGYVNSKIDKVGGFINDSKSFVFSLESNGRIYEMMKFDIILPECAFKIYNQSNYHLFSFGNGGDIDVYKENIKTESYCIQYSFEYEGIENALCGKYNFTPKRIIVIEMI</sequence>
<keyword evidence="5" id="KW-1185">Reference proteome</keyword>
<name>A0ABQ0DC49_9EUKA</name>
<dbReference type="InterPro" id="IPR006571">
    <property type="entry name" value="TLDc_dom"/>
</dbReference>
<feature type="coiled-coil region" evidence="1">
    <location>
        <begin position="17"/>
        <end position="44"/>
    </location>
</feature>
<dbReference type="Pfam" id="PF07534">
    <property type="entry name" value="TLD"/>
    <property type="match status" value="1"/>
</dbReference>
<organism evidence="4 5">
    <name type="scientific">Entamoeba nuttalli</name>
    <dbReference type="NCBI Taxonomy" id="412467"/>
    <lineage>
        <taxon>Eukaryota</taxon>
        <taxon>Amoebozoa</taxon>
        <taxon>Evosea</taxon>
        <taxon>Archamoebae</taxon>
        <taxon>Mastigamoebida</taxon>
        <taxon>Entamoebidae</taxon>
        <taxon>Entamoeba</taxon>
    </lineage>
</organism>
<keyword evidence="1" id="KW-0175">Coiled coil</keyword>
<evidence type="ECO:0000313" key="5">
    <source>
        <dbReference type="Proteomes" id="UP001628156"/>
    </source>
</evidence>
<proteinExistence type="predicted"/>
<gene>
    <name evidence="4" type="ORF">ENUP19_0053G0002</name>
</gene>
<evidence type="ECO:0000259" key="3">
    <source>
        <dbReference type="Pfam" id="PF07534"/>
    </source>
</evidence>
<feature type="coiled-coil region" evidence="1">
    <location>
        <begin position="73"/>
        <end position="104"/>
    </location>
</feature>
<accession>A0ABQ0DC49</accession>
<dbReference type="Proteomes" id="UP001628156">
    <property type="component" value="Unassembled WGS sequence"/>
</dbReference>
<evidence type="ECO:0000256" key="2">
    <source>
        <dbReference type="SAM" id="MobiDB-lite"/>
    </source>
</evidence>
<feature type="compositionally biased region" description="Low complexity" evidence="2">
    <location>
        <begin position="168"/>
        <end position="186"/>
    </location>
</feature>
<protein>
    <recommendedName>
        <fullName evidence="3">TLDc domain-containing protein</fullName>
    </recommendedName>
</protein>
<evidence type="ECO:0000313" key="4">
    <source>
        <dbReference type="EMBL" id="GAB1220411.1"/>
    </source>
</evidence>